<evidence type="ECO:0000313" key="8">
    <source>
        <dbReference type="EMBL" id="GAH85892.1"/>
    </source>
</evidence>
<dbReference type="EMBL" id="BARU01037225">
    <property type="protein sequence ID" value="GAH85892.1"/>
    <property type="molecule type" value="Genomic_DNA"/>
</dbReference>
<evidence type="ECO:0000256" key="2">
    <source>
        <dbReference type="ARBA" id="ARBA00022598"/>
    </source>
</evidence>
<dbReference type="PANTHER" id="PTHR43311:SF2">
    <property type="entry name" value="GLUTAMATE--TRNA LIGASE, MITOCHONDRIAL-RELATED"/>
    <property type="match status" value="1"/>
</dbReference>
<dbReference type="GO" id="GO:0006424">
    <property type="term" value="P:glutamyl-tRNA aminoacylation"/>
    <property type="evidence" value="ECO:0007669"/>
    <property type="project" value="InterPro"/>
</dbReference>
<dbReference type="GO" id="GO:0000049">
    <property type="term" value="F:tRNA binding"/>
    <property type="evidence" value="ECO:0007669"/>
    <property type="project" value="InterPro"/>
</dbReference>
<keyword evidence="3" id="KW-0547">Nucleotide-binding</keyword>
<dbReference type="SUPFAM" id="SSF48163">
    <property type="entry name" value="An anticodon-binding domain of class I aminoacyl-tRNA synthetases"/>
    <property type="match status" value="1"/>
</dbReference>
<dbReference type="NCBIfam" id="TIGR00464">
    <property type="entry name" value="gltX_bact"/>
    <property type="match status" value="1"/>
</dbReference>
<accession>X1IVZ5</accession>
<dbReference type="Pfam" id="PF00749">
    <property type="entry name" value="tRNA-synt_1c"/>
    <property type="match status" value="1"/>
</dbReference>
<dbReference type="InterPro" id="IPR008925">
    <property type="entry name" value="aa_tRNA-synth_I_cd-bd_sf"/>
</dbReference>
<dbReference type="InterPro" id="IPR020752">
    <property type="entry name" value="Glu-tRNA-synth_I_codon-bd_sub1"/>
</dbReference>
<dbReference type="GO" id="GO:0004818">
    <property type="term" value="F:glutamate-tRNA ligase activity"/>
    <property type="evidence" value="ECO:0007669"/>
    <property type="project" value="InterPro"/>
</dbReference>
<dbReference type="InterPro" id="IPR049940">
    <property type="entry name" value="GluQ/Sye"/>
</dbReference>
<gene>
    <name evidence="8" type="ORF">S03H2_58044</name>
</gene>
<dbReference type="PANTHER" id="PTHR43311">
    <property type="entry name" value="GLUTAMATE--TRNA LIGASE"/>
    <property type="match status" value="1"/>
</dbReference>
<dbReference type="Gene3D" id="1.10.8.70">
    <property type="entry name" value="Glutamate-tRNA synthetase, class I, anticodon-binding domain 1"/>
    <property type="match status" value="1"/>
</dbReference>
<proteinExistence type="inferred from homology"/>
<comment type="similarity">
    <text evidence="1">Belongs to the class-I aminoacyl-tRNA synthetase family. Glutamate--tRNA ligase type 1 subfamily.</text>
</comment>
<evidence type="ECO:0000256" key="3">
    <source>
        <dbReference type="ARBA" id="ARBA00022741"/>
    </source>
</evidence>
<evidence type="ECO:0000256" key="1">
    <source>
        <dbReference type="ARBA" id="ARBA00007894"/>
    </source>
</evidence>
<evidence type="ECO:0000256" key="5">
    <source>
        <dbReference type="ARBA" id="ARBA00022917"/>
    </source>
</evidence>
<keyword evidence="4" id="KW-0067">ATP-binding</keyword>
<dbReference type="SUPFAM" id="SSF52374">
    <property type="entry name" value="Nucleotidylyl transferase"/>
    <property type="match status" value="1"/>
</dbReference>
<dbReference type="InterPro" id="IPR014729">
    <property type="entry name" value="Rossmann-like_a/b/a_fold"/>
</dbReference>
<protein>
    <recommendedName>
        <fullName evidence="7">Glutamyl/glutaminyl-tRNA synthetase class Ib catalytic domain-containing protein</fullName>
    </recommendedName>
</protein>
<dbReference type="InterPro" id="IPR020058">
    <property type="entry name" value="Glu/Gln-tRNA-synth_Ib_cat-dom"/>
</dbReference>
<reference evidence="8" key="1">
    <citation type="journal article" date="2014" name="Front. Microbiol.">
        <title>High frequency of phylogenetically diverse reductive dehalogenase-homologous genes in deep subseafloor sedimentary metagenomes.</title>
        <authorList>
            <person name="Kawai M."/>
            <person name="Futagami T."/>
            <person name="Toyoda A."/>
            <person name="Takaki Y."/>
            <person name="Nishi S."/>
            <person name="Hori S."/>
            <person name="Arai W."/>
            <person name="Tsubouchi T."/>
            <person name="Morono Y."/>
            <person name="Uchiyama I."/>
            <person name="Ito T."/>
            <person name="Fujiyama A."/>
            <person name="Inagaki F."/>
            <person name="Takami H."/>
        </authorList>
    </citation>
    <scope>NUCLEOTIDE SEQUENCE</scope>
    <source>
        <strain evidence="8">Expedition CK06-06</strain>
    </source>
</reference>
<sequence>TLGERKEFEREGRSPTIRFRVSGEGAIYVEDLLRGKVSFETKMLGDFIILKSNGTPTFNFANVIDDALMKMTHVIRGDDHLSNTPRQVLLYEALSFKIPQYAHIPMILGRDGTKLSKRHGATSIADYREKGYLSWTMINYLALLGWSTQESQQFFNQEELIRSFSLERVGKSATVFDPKKLEWMNGEYIRKLKPNQLVDLLIPYLRRENWVTKRIDPLTRKKILKVTELEQERVKVLSQITNLADFFFKS</sequence>
<keyword evidence="5" id="KW-0648">Protein biosynthesis</keyword>
<dbReference type="InterPro" id="IPR004527">
    <property type="entry name" value="Glu-tRNA-ligase_bac/mito"/>
</dbReference>
<comment type="caution">
    <text evidence="8">The sequence shown here is derived from an EMBL/GenBank/DDBJ whole genome shotgun (WGS) entry which is preliminary data.</text>
</comment>
<evidence type="ECO:0000256" key="4">
    <source>
        <dbReference type="ARBA" id="ARBA00022840"/>
    </source>
</evidence>
<feature type="domain" description="Glutamyl/glutaminyl-tRNA synthetase class Ib catalytic" evidence="7">
    <location>
        <begin position="4"/>
        <end position="183"/>
    </location>
</feature>
<name>X1IVZ5_9ZZZZ</name>
<keyword evidence="6" id="KW-0030">Aminoacyl-tRNA synthetase</keyword>
<dbReference type="AlphaFoldDB" id="X1IVZ5"/>
<evidence type="ECO:0000256" key="6">
    <source>
        <dbReference type="ARBA" id="ARBA00023146"/>
    </source>
</evidence>
<dbReference type="GO" id="GO:0005829">
    <property type="term" value="C:cytosol"/>
    <property type="evidence" value="ECO:0007669"/>
    <property type="project" value="TreeGrafter"/>
</dbReference>
<organism evidence="8">
    <name type="scientific">marine sediment metagenome</name>
    <dbReference type="NCBI Taxonomy" id="412755"/>
    <lineage>
        <taxon>unclassified sequences</taxon>
        <taxon>metagenomes</taxon>
        <taxon>ecological metagenomes</taxon>
    </lineage>
</organism>
<feature type="non-terminal residue" evidence="8">
    <location>
        <position position="1"/>
    </location>
</feature>
<dbReference type="GO" id="GO:0005524">
    <property type="term" value="F:ATP binding"/>
    <property type="evidence" value="ECO:0007669"/>
    <property type="project" value="UniProtKB-KW"/>
</dbReference>
<evidence type="ECO:0000259" key="7">
    <source>
        <dbReference type="Pfam" id="PF00749"/>
    </source>
</evidence>
<feature type="non-terminal residue" evidence="8">
    <location>
        <position position="250"/>
    </location>
</feature>
<keyword evidence="2" id="KW-0436">Ligase</keyword>
<dbReference type="Gene3D" id="3.40.50.620">
    <property type="entry name" value="HUPs"/>
    <property type="match status" value="1"/>
</dbReference>